<keyword evidence="1" id="KW-0472">Membrane</keyword>
<feature type="transmembrane region" description="Helical" evidence="1">
    <location>
        <begin position="181"/>
        <end position="198"/>
    </location>
</feature>
<dbReference type="EMBL" id="SOCP01000014">
    <property type="protein sequence ID" value="TDV44145.1"/>
    <property type="molecule type" value="Genomic_DNA"/>
</dbReference>
<organism evidence="2 3">
    <name type="scientific">Actinophytocola oryzae</name>
    <dbReference type="NCBI Taxonomy" id="502181"/>
    <lineage>
        <taxon>Bacteria</taxon>
        <taxon>Bacillati</taxon>
        <taxon>Actinomycetota</taxon>
        <taxon>Actinomycetes</taxon>
        <taxon>Pseudonocardiales</taxon>
        <taxon>Pseudonocardiaceae</taxon>
    </lineage>
</organism>
<accession>A0A4R7V7L0</accession>
<reference evidence="2 3" key="1">
    <citation type="submission" date="2019-03" db="EMBL/GenBank/DDBJ databases">
        <title>Genomic Encyclopedia of Archaeal and Bacterial Type Strains, Phase II (KMG-II): from individual species to whole genera.</title>
        <authorList>
            <person name="Goeker M."/>
        </authorList>
    </citation>
    <scope>NUCLEOTIDE SEQUENCE [LARGE SCALE GENOMIC DNA]</scope>
    <source>
        <strain evidence="2 3">DSM 45499</strain>
    </source>
</reference>
<dbReference type="AlphaFoldDB" id="A0A4R7V7L0"/>
<keyword evidence="3" id="KW-1185">Reference proteome</keyword>
<dbReference type="SUPFAM" id="SSF55961">
    <property type="entry name" value="Bet v1-like"/>
    <property type="match status" value="1"/>
</dbReference>
<dbReference type="Proteomes" id="UP000294927">
    <property type="component" value="Unassembled WGS sequence"/>
</dbReference>
<gene>
    <name evidence="2" type="ORF">CLV71_11454</name>
</gene>
<protein>
    <recommendedName>
        <fullName evidence="4">Polyketide cyclase/dehydrase/lipid transport protein</fullName>
    </recommendedName>
</protein>
<keyword evidence="1" id="KW-0812">Transmembrane</keyword>
<evidence type="ECO:0000313" key="2">
    <source>
        <dbReference type="EMBL" id="TDV44145.1"/>
    </source>
</evidence>
<proteinExistence type="predicted"/>
<evidence type="ECO:0000313" key="3">
    <source>
        <dbReference type="Proteomes" id="UP000294927"/>
    </source>
</evidence>
<name>A0A4R7V7L0_9PSEU</name>
<keyword evidence="1" id="KW-1133">Transmembrane helix</keyword>
<evidence type="ECO:0008006" key="4">
    <source>
        <dbReference type="Google" id="ProtNLM"/>
    </source>
</evidence>
<comment type="caution">
    <text evidence="2">The sequence shown here is derived from an EMBL/GenBank/DDBJ whole genome shotgun (WGS) entry which is preliminary data.</text>
</comment>
<sequence length="218" mass="23890">MTIVDRNRAGRAAIAVAGVLAGYLAFARDRQLRWGATDDEVSGDLPGDELLAGADLVATRAVTVAATPKEVWPWIVQLGQSRGGFYSYDVLENLVGCRIHNADRVVSEWQHIAVGDEVRLHPEVALTVAAVSPGRALVLRGGVPMDDVPPPYDFTWAFVVAERPDGTTRLLVRERYAYTRGWAALLVEPVAVISFLMSRKMLRGIRDRAERTSTIGRP</sequence>
<dbReference type="RefSeq" id="WP_133906612.1">
    <property type="nucleotide sequence ID" value="NZ_SOCP01000014.1"/>
</dbReference>
<evidence type="ECO:0000256" key="1">
    <source>
        <dbReference type="SAM" id="Phobius"/>
    </source>
</evidence>
<dbReference type="OrthoDB" id="3255669at2"/>